<accession>A0AAW4LDL4</accession>
<evidence type="ECO:0000256" key="1">
    <source>
        <dbReference type="SAM" id="MobiDB-lite"/>
    </source>
</evidence>
<feature type="region of interest" description="Disordered" evidence="1">
    <location>
        <begin position="37"/>
        <end position="57"/>
    </location>
</feature>
<gene>
    <name evidence="2" type="ORF">KI809_13065</name>
</gene>
<evidence type="ECO:0000313" key="3">
    <source>
        <dbReference type="Proteomes" id="UP000811899"/>
    </source>
</evidence>
<organism evidence="2 3">
    <name type="scientific">Geoanaerobacter pelophilus</name>
    <dbReference type="NCBI Taxonomy" id="60036"/>
    <lineage>
        <taxon>Bacteria</taxon>
        <taxon>Pseudomonadati</taxon>
        <taxon>Thermodesulfobacteriota</taxon>
        <taxon>Desulfuromonadia</taxon>
        <taxon>Geobacterales</taxon>
        <taxon>Geobacteraceae</taxon>
        <taxon>Geoanaerobacter</taxon>
    </lineage>
</organism>
<dbReference type="RefSeq" id="WP_214172005.1">
    <property type="nucleotide sequence ID" value="NZ_JAHCVJ010000005.1"/>
</dbReference>
<keyword evidence="3" id="KW-1185">Reference proteome</keyword>
<sequence length="57" mass="6700">MAQPEATEQEKGVVDELTSEIKRVIDDNRKFLERIMADDFDDDELPDEEPEMTEEEQ</sequence>
<dbReference type="EMBL" id="JAHCVJ010000005">
    <property type="protein sequence ID" value="MBT0665231.1"/>
    <property type="molecule type" value="Genomic_DNA"/>
</dbReference>
<feature type="compositionally biased region" description="Acidic residues" evidence="1">
    <location>
        <begin position="38"/>
        <end position="57"/>
    </location>
</feature>
<protein>
    <submittedName>
        <fullName evidence="2">Uncharacterized protein</fullName>
    </submittedName>
</protein>
<comment type="caution">
    <text evidence="2">The sequence shown here is derived from an EMBL/GenBank/DDBJ whole genome shotgun (WGS) entry which is preliminary data.</text>
</comment>
<dbReference type="Proteomes" id="UP000811899">
    <property type="component" value="Unassembled WGS sequence"/>
</dbReference>
<dbReference type="AlphaFoldDB" id="A0AAW4LDL4"/>
<evidence type="ECO:0000313" key="2">
    <source>
        <dbReference type="EMBL" id="MBT0665231.1"/>
    </source>
</evidence>
<reference evidence="2 3" key="1">
    <citation type="submission" date="2021-05" db="EMBL/GenBank/DDBJ databases">
        <title>The draft genome of Geobacter pelophilus DSM 12255.</title>
        <authorList>
            <person name="Xu Z."/>
            <person name="Masuda Y."/>
            <person name="Itoh H."/>
            <person name="Senoo K."/>
        </authorList>
    </citation>
    <scope>NUCLEOTIDE SEQUENCE [LARGE SCALE GENOMIC DNA]</scope>
    <source>
        <strain evidence="2 3">DSM 12255</strain>
    </source>
</reference>
<name>A0AAW4LDL4_9BACT</name>
<proteinExistence type="predicted"/>